<dbReference type="EMBL" id="CASHSV030000024">
    <property type="protein sequence ID" value="CAJ2640896.1"/>
    <property type="molecule type" value="Genomic_DNA"/>
</dbReference>
<proteinExistence type="predicted"/>
<name>A0ACB0J7D3_TRIPR</name>
<protein>
    <submittedName>
        <fullName evidence="1">Uncharacterized protein</fullName>
    </submittedName>
</protein>
<evidence type="ECO:0000313" key="2">
    <source>
        <dbReference type="Proteomes" id="UP001177021"/>
    </source>
</evidence>
<organism evidence="1 2">
    <name type="scientific">Trifolium pratense</name>
    <name type="common">Red clover</name>
    <dbReference type="NCBI Taxonomy" id="57577"/>
    <lineage>
        <taxon>Eukaryota</taxon>
        <taxon>Viridiplantae</taxon>
        <taxon>Streptophyta</taxon>
        <taxon>Embryophyta</taxon>
        <taxon>Tracheophyta</taxon>
        <taxon>Spermatophyta</taxon>
        <taxon>Magnoliopsida</taxon>
        <taxon>eudicotyledons</taxon>
        <taxon>Gunneridae</taxon>
        <taxon>Pentapetalae</taxon>
        <taxon>rosids</taxon>
        <taxon>fabids</taxon>
        <taxon>Fabales</taxon>
        <taxon>Fabaceae</taxon>
        <taxon>Papilionoideae</taxon>
        <taxon>50 kb inversion clade</taxon>
        <taxon>NPAAA clade</taxon>
        <taxon>Hologalegina</taxon>
        <taxon>IRL clade</taxon>
        <taxon>Trifolieae</taxon>
        <taxon>Trifolium</taxon>
    </lineage>
</organism>
<dbReference type="Proteomes" id="UP001177021">
    <property type="component" value="Unassembled WGS sequence"/>
</dbReference>
<evidence type="ECO:0000313" key="1">
    <source>
        <dbReference type="EMBL" id="CAJ2640896.1"/>
    </source>
</evidence>
<comment type="caution">
    <text evidence="1">The sequence shown here is derived from an EMBL/GenBank/DDBJ whole genome shotgun (WGS) entry which is preliminary data.</text>
</comment>
<reference evidence="1" key="1">
    <citation type="submission" date="2023-10" db="EMBL/GenBank/DDBJ databases">
        <authorList>
            <person name="Rodriguez Cubillos JULIANA M."/>
            <person name="De Vega J."/>
        </authorList>
    </citation>
    <scope>NUCLEOTIDE SEQUENCE</scope>
</reference>
<keyword evidence="2" id="KW-1185">Reference proteome</keyword>
<accession>A0ACB0J7D3</accession>
<gene>
    <name evidence="1" type="ORF">MILVUS5_LOCUS10665</name>
</gene>
<sequence length="85" mass="10141">MKHPTKYLDIRAKTQNLNLKIEVEMKVNTLSHDYFGLKSESNNEKVSFFIERKNDERIKAWGEERKWKEIENEGLEDIKSVASER</sequence>